<keyword evidence="10" id="KW-1003">Cell membrane</keyword>
<evidence type="ECO:0000259" key="12">
    <source>
        <dbReference type="Pfam" id="PF02366"/>
    </source>
</evidence>
<gene>
    <name evidence="14" type="ORF">F4553_003840</name>
</gene>
<evidence type="ECO:0000256" key="2">
    <source>
        <dbReference type="ARBA" id="ARBA00004922"/>
    </source>
</evidence>
<dbReference type="InterPro" id="IPR027005">
    <property type="entry name" value="PMT-like"/>
</dbReference>
<feature type="transmembrane region" description="Helical" evidence="10">
    <location>
        <begin position="439"/>
        <end position="464"/>
    </location>
</feature>
<reference evidence="14 15" key="1">
    <citation type="submission" date="2020-08" db="EMBL/GenBank/DDBJ databases">
        <title>Sequencing the genomes of 1000 actinobacteria strains.</title>
        <authorList>
            <person name="Klenk H.-P."/>
        </authorList>
    </citation>
    <scope>NUCLEOTIDE SEQUENCE [LARGE SCALE GENOMIC DNA]</scope>
    <source>
        <strain evidence="14 15">DSM 45362</strain>
    </source>
</reference>
<dbReference type="Pfam" id="PF16192">
    <property type="entry name" value="PMT_4TMC"/>
    <property type="match status" value="1"/>
</dbReference>
<feature type="transmembrane region" description="Helical" evidence="10">
    <location>
        <begin position="390"/>
        <end position="407"/>
    </location>
</feature>
<dbReference type="GO" id="GO:0005886">
    <property type="term" value="C:plasma membrane"/>
    <property type="evidence" value="ECO:0007669"/>
    <property type="project" value="UniProtKB-SubCell"/>
</dbReference>
<sequence length="521" mass="59137">MTMAPEAPETASAPPAEPSPSIPAVIRRRLLPFDDRLDPWSWFATGLIAAIAAILRFVNIGTPKGKIFDETYYATDGHWLWEKGFEWDENNNTAGYVVHPPLGKWLIGLGEQDWAFGYNETGWRVMAAVFGVASIVMAIRITRRLFGSTILGCIAGLLMTFDGMHFVLSRSALLDMFLMTFVLAAFGCLVLDRDQRRKRWMRFLEAGGDPKLKGRGSRPSFAVPWWRLAAAVMIGCAIGVKWSALAFLLIMVVLVYWWEWGARRSAGVRRPVLDTFLDETGWLIACLVLLLGVYLLTWSGWFLTDGGYNRHWLLDTTGNEPAFWGALANLWHYHAMAYDFHSTLTSTHTYQSWPWQWPILGRPVAFYYNGDGPCGSAQCASEVILLGTPLLWWSFLPAMAATAWFGIARRDWRALTILLMIAIAWLPWFWYMADQRTMFYFYALPMEPFMIMAVVYVLGCIMTPPPGSPPDDNRRMVGAIVAGTFVLLVALNFAYFHPIYTGQPIPYADWARRMWLGSRWI</sequence>
<dbReference type="GO" id="GO:0004169">
    <property type="term" value="F:dolichyl-phosphate-mannose-protein mannosyltransferase activity"/>
    <property type="evidence" value="ECO:0007669"/>
    <property type="project" value="UniProtKB-UniRule"/>
</dbReference>
<evidence type="ECO:0000313" key="14">
    <source>
        <dbReference type="EMBL" id="MBB5870461.1"/>
    </source>
</evidence>
<feature type="transmembrane region" description="Helical" evidence="10">
    <location>
        <begin position="476"/>
        <end position="496"/>
    </location>
</feature>
<dbReference type="UniPathway" id="UPA00378"/>
<keyword evidence="4 10" id="KW-0328">Glycosyltransferase</keyword>
<keyword evidence="8 10" id="KW-0472">Membrane</keyword>
<feature type="transmembrane region" description="Helical" evidence="10">
    <location>
        <begin position="172"/>
        <end position="191"/>
    </location>
</feature>
<evidence type="ECO:0000256" key="3">
    <source>
        <dbReference type="ARBA" id="ARBA00007222"/>
    </source>
</evidence>
<feature type="transmembrane region" description="Helical" evidence="10">
    <location>
        <begin position="246"/>
        <end position="262"/>
    </location>
</feature>
<keyword evidence="6 10" id="KW-0812">Transmembrane</keyword>
<feature type="domain" description="ArnT-like N-terminal" evidence="12">
    <location>
        <begin position="48"/>
        <end position="204"/>
    </location>
</feature>
<feature type="transmembrane region" description="Helical" evidence="10">
    <location>
        <begin position="414"/>
        <end position="433"/>
    </location>
</feature>
<comment type="pathway">
    <text evidence="2 10">Protein modification; protein glycosylation.</text>
</comment>
<dbReference type="AlphaFoldDB" id="A0A841BUN3"/>
<evidence type="ECO:0000256" key="7">
    <source>
        <dbReference type="ARBA" id="ARBA00022989"/>
    </source>
</evidence>
<dbReference type="GO" id="GO:0012505">
    <property type="term" value="C:endomembrane system"/>
    <property type="evidence" value="ECO:0007669"/>
    <property type="project" value="UniProtKB-SubCell"/>
</dbReference>
<feature type="domain" description="Protein O-mannosyl-transferase C-terminal four TM" evidence="13">
    <location>
        <begin position="327"/>
        <end position="518"/>
    </location>
</feature>
<dbReference type="InterPro" id="IPR003342">
    <property type="entry name" value="ArnT-like_N"/>
</dbReference>
<protein>
    <recommendedName>
        <fullName evidence="9 10">Polyprenol-phosphate-mannose--protein mannosyltransferase</fullName>
        <ecNumber evidence="10">2.4.1.-</ecNumber>
    </recommendedName>
</protein>
<accession>A0A841BUN3</accession>
<feature type="transmembrane region" description="Helical" evidence="10">
    <location>
        <begin position="282"/>
        <end position="303"/>
    </location>
</feature>
<dbReference type="InterPro" id="IPR032421">
    <property type="entry name" value="PMT_4TMC"/>
</dbReference>
<evidence type="ECO:0000259" key="13">
    <source>
        <dbReference type="Pfam" id="PF16192"/>
    </source>
</evidence>
<dbReference type="Proteomes" id="UP000587527">
    <property type="component" value="Unassembled WGS sequence"/>
</dbReference>
<evidence type="ECO:0000256" key="9">
    <source>
        <dbReference type="ARBA" id="ARBA00093617"/>
    </source>
</evidence>
<comment type="caution">
    <text evidence="14">The sequence shown here is derived from an EMBL/GenBank/DDBJ whole genome shotgun (WGS) entry which is preliminary data.</text>
</comment>
<dbReference type="PANTHER" id="PTHR10050">
    <property type="entry name" value="DOLICHYL-PHOSPHATE-MANNOSE--PROTEIN MANNOSYLTRANSFERASE"/>
    <property type="match status" value="1"/>
</dbReference>
<feature type="transmembrane region" description="Helical" evidence="10">
    <location>
        <begin position="145"/>
        <end position="166"/>
    </location>
</feature>
<comment type="subcellular location">
    <subcellularLocation>
        <location evidence="10">Cell membrane</location>
    </subcellularLocation>
    <subcellularLocation>
        <location evidence="1">Endomembrane system</location>
        <topology evidence="1">Multi-pass membrane protein</topology>
    </subcellularLocation>
</comment>
<dbReference type="PANTHER" id="PTHR10050:SF46">
    <property type="entry name" value="PROTEIN O-MANNOSYL-TRANSFERASE 2"/>
    <property type="match status" value="1"/>
</dbReference>
<feature type="compositionally biased region" description="Low complexity" evidence="11">
    <location>
        <begin position="1"/>
        <end position="14"/>
    </location>
</feature>
<evidence type="ECO:0000256" key="4">
    <source>
        <dbReference type="ARBA" id="ARBA00022676"/>
    </source>
</evidence>
<dbReference type="EC" id="2.4.1.-" evidence="10"/>
<feature type="region of interest" description="Disordered" evidence="11">
    <location>
        <begin position="1"/>
        <end position="20"/>
    </location>
</feature>
<evidence type="ECO:0000313" key="15">
    <source>
        <dbReference type="Proteomes" id="UP000587527"/>
    </source>
</evidence>
<proteinExistence type="inferred from homology"/>
<keyword evidence="5 10" id="KW-0808">Transferase</keyword>
<evidence type="ECO:0000256" key="8">
    <source>
        <dbReference type="ARBA" id="ARBA00023136"/>
    </source>
</evidence>
<dbReference type="EMBL" id="JACHMN010000002">
    <property type="protein sequence ID" value="MBB5870461.1"/>
    <property type="molecule type" value="Genomic_DNA"/>
</dbReference>
<keyword evidence="15" id="KW-1185">Reference proteome</keyword>
<organism evidence="14 15">
    <name type="scientific">Allocatelliglobosispora scoriae</name>
    <dbReference type="NCBI Taxonomy" id="643052"/>
    <lineage>
        <taxon>Bacteria</taxon>
        <taxon>Bacillati</taxon>
        <taxon>Actinomycetota</taxon>
        <taxon>Actinomycetes</taxon>
        <taxon>Micromonosporales</taxon>
        <taxon>Micromonosporaceae</taxon>
        <taxon>Allocatelliglobosispora</taxon>
    </lineage>
</organism>
<feature type="transmembrane region" description="Helical" evidence="10">
    <location>
        <begin position="40"/>
        <end position="58"/>
    </location>
</feature>
<evidence type="ECO:0000256" key="5">
    <source>
        <dbReference type="ARBA" id="ARBA00022679"/>
    </source>
</evidence>
<comment type="function">
    <text evidence="10">Protein O-mannosyltransferase that catalyzes the transfer of a single mannose residue from a polyprenol phospho-mannosyl lipidic donor to the hydroxyl group of selected serine and threonine residues in acceptor proteins.</text>
</comment>
<keyword evidence="7 10" id="KW-1133">Transmembrane helix</keyword>
<evidence type="ECO:0000256" key="6">
    <source>
        <dbReference type="ARBA" id="ARBA00022692"/>
    </source>
</evidence>
<comment type="similarity">
    <text evidence="3 10">Belongs to the glycosyltransferase 39 family.</text>
</comment>
<dbReference type="Pfam" id="PF02366">
    <property type="entry name" value="PMT"/>
    <property type="match status" value="1"/>
</dbReference>
<evidence type="ECO:0000256" key="11">
    <source>
        <dbReference type="SAM" id="MobiDB-lite"/>
    </source>
</evidence>
<evidence type="ECO:0000256" key="1">
    <source>
        <dbReference type="ARBA" id="ARBA00004127"/>
    </source>
</evidence>
<evidence type="ECO:0000256" key="10">
    <source>
        <dbReference type="RuleBase" id="RU367007"/>
    </source>
</evidence>
<dbReference type="RefSeq" id="WP_184837871.1">
    <property type="nucleotide sequence ID" value="NZ_JACHMN010000002.1"/>
</dbReference>
<name>A0A841BUN3_9ACTN</name>